<feature type="region of interest" description="Disordered" evidence="1">
    <location>
        <begin position="87"/>
        <end position="113"/>
    </location>
</feature>
<name>A0ABV4GX48_9ACTN</name>
<feature type="compositionally biased region" description="Low complexity" evidence="1">
    <location>
        <begin position="162"/>
        <end position="174"/>
    </location>
</feature>
<accession>A0ABV4GX48</accession>
<feature type="region of interest" description="Disordered" evidence="1">
    <location>
        <begin position="249"/>
        <end position="272"/>
    </location>
</feature>
<dbReference type="Proteomes" id="UP001565927">
    <property type="component" value="Unassembled WGS sequence"/>
</dbReference>
<evidence type="ECO:0000256" key="1">
    <source>
        <dbReference type="SAM" id="MobiDB-lite"/>
    </source>
</evidence>
<protein>
    <submittedName>
        <fullName evidence="3">Anti-sigma factor</fullName>
    </submittedName>
</protein>
<evidence type="ECO:0000313" key="4">
    <source>
        <dbReference type="Proteomes" id="UP001565927"/>
    </source>
</evidence>
<dbReference type="EMBL" id="JBGFTU010000001">
    <property type="protein sequence ID" value="MEZ0163414.1"/>
    <property type="molecule type" value="Genomic_DNA"/>
</dbReference>
<reference evidence="3 4" key="1">
    <citation type="submission" date="2024-07" db="EMBL/GenBank/DDBJ databases">
        <authorList>
            <person name="Thanompreechachai J."/>
            <person name="Duangmal K."/>
        </authorList>
    </citation>
    <scope>NUCLEOTIDE SEQUENCE [LARGE SCALE GENOMIC DNA]</scope>
    <source>
        <strain evidence="3 4">LSe6-4</strain>
    </source>
</reference>
<comment type="caution">
    <text evidence="3">The sequence shown here is derived from an EMBL/GenBank/DDBJ whole genome shotgun (WGS) entry which is preliminary data.</text>
</comment>
<organism evidence="3 4">
    <name type="scientific">Kineococcus halophytocola</name>
    <dbReference type="NCBI Taxonomy" id="3234027"/>
    <lineage>
        <taxon>Bacteria</taxon>
        <taxon>Bacillati</taxon>
        <taxon>Actinomycetota</taxon>
        <taxon>Actinomycetes</taxon>
        <taxon>Kineosporiales</taxon>
        <taxon>Kineosporiaceae</taxon>
        <taxon>Kineococcus</taxon>
    </lineage>
</organism>
<gene>
    <name evidence="3" type="ORF">AB2L27_01395</name>
</gene>
<feature type="region of interest" description="Disordered" evidence="1">
    <location>
        <begin position="162"/>
        <end position="183"/>
    </location>
</feature>
<evidence type="ECO:0000313" key="3">
    <source>
        <dbReference type="EMBL" id="MEZ0163414.1"/>
    </source>
</evidence>
<feature type="domain" description="Anti-sigma K factor RskA C-terminal" evidence="2">
    <location>
        <begin position="122"/>
        <end position="258"/>
    </location>
</feature>
<dbReference type="RefSeq" id="WP_370439661.1">
    <property type="nucleotide sequence ID" value="NZ_JBGFTU010000001.1"/>
</dbReference>
<evidence type="ECO:0000259" key="2">
    <source>
        <dbReference type="Pfam" id="PF10099"/>
    </source>
</evidence>
<feature type="compositionally biased region" description="Basic and acidic residues" evidence="1">
    <location>
        <begin position="249"/>
        <end position="258"/>
    </location>
</feature>
<sequence length="272" mass="27004">MPPSEPNGVRHLDEDEAVLAGLGEPLGAAAHQHLADCARCRAEVTGWARLGAARVAEDVEALAPPAGTWDRIARETGVGAATLTAPAPEAVPASGPASGPTSGPVPAGHPRVRRPADRAWPAVAAAAVVGLLVGGGAGVLGTRLSSAGEPAAAARTVAVSSATLRPPGGTTEGADGPGGSAEVAEEDGTVRLHLRVHGVVAPEDGYLEAWLLDADGGMVSLGTVAGDDTTVTVPTGLDLTRFAVVDVSREPLDGDPGHSSDSVLRGTLSGRV</sequence>
<keyword evidence="4" id="KW-1185">Reference proteome</keyword>
<proteinExistence type="predicted"/>
<dbReference type="Pfam" id="PF10099">
    <property type="entry name" value="RskA_C"/>
    <property type="match status" value="1"/>
</dbReference>
<dbReference type="InterPro" id="IPR018764">
    <property type="entry name" value="RskA_C"/>
</dbReference>